<accession>A0A4C1XNQ1</accession>
<dbReference type="STRING" id="151549.A0A4C1XNQ1"/>
<dbReference type="PROSITE" id="PS50994">
    <property type="entry name" value="INTEGRASE"/>
    <property type="match status" value="1"/>
</dbReference>
<feature type="domain" description="Integrase catalytic" evidence="2">
    <location>
        <begin position="1"/>
        <end position="123"/>
    </location>
</feature>
<name>A0A4C1XNQ1_EUMVA</name>
<evidence type="ECO:0000313" key="4">
    <source>
        <dbReference type="Proteomes" id="UP000299102"/>
    </source>
</evidence>
<sequence>MAETVAKALLSGWKARFGCPVDIVTDRGAQFEYSFIQYLSRIIGFKHRRSTAYHPTSNGVIVRCHRQIKAAIMCHTDANCTESLPLVLFGIRSAFKKDLKTSSAEPLYGEPLRLPGEFFEELVKNTTDITDFSARIRLCAEKLQPVPGKEVTVLLDRLKPANTLADSSPSKQPTVKEPPTPPQIIKTTHTGRQVRFPNYYRPQRRSLLCPRLRPRRKVTLGSIFEHVEERPNLTSVVEDTAPFTFDNEAGNC</sequence>
<dbReference type="InterPro" id="IPR001584">
    <property type="entry name" value="Integrase_cat-core"/>
</dbReference>
<feature type="region of interest" description="Disordered" evidence="1">
    <location>
        <begin position="162"/>
        <end position="186"/>
    </location>
</feature>
<dbReference type="PANTHER" id="PTHR38681:SF1">
    <property type="entry name" value="RETROVIRUS-RELATED POL POLYPROTEIN FROM TRANSPOSON 412-LIKE PROTEIN"/>
    <property type="match status" value="1"/>
</dbReference>
<comment type="caution">
    <text evidence="3">The sequence shown here is derived from an EMBL/GenBank/DDBJ whole genome shotgun (WGS) entry which is preliminary data.</text>
</comment>
<dbReference type="InterPro" id="IPR012337">
    <property type="entry name" value="RNaseH-like_sf"/>
</dbReference>
<evidence type="ECO:0000256" key="1">
    <source>
        <dbReference type="SAM" id="MobiDB-lite"/>
    </source>
</evidence>
<dbReference type="SUPFAM" id="SSF53098">
    <property type="entry name" value="Ribonuclease H-like"/>
    <property type="match status" value="1"/>
</dbReference>
<dbReference type="GO" id="GO:0015074">
    <property type="term" value="P:DNA integration"/>
    <property type="evidence" value="ECO:0007669"/>
    <property type="project" value="InterPro"/>
</dbReference>
<organism evidence="3 4">
    <name type="scientific">Eumeta variegata</name>
    <name type="common">Bagworm moth</name>
    <name type="synonym">Eumeta japonica</name>
    <dbReference type="NCBI Taxonomy" id="151549"/>
    <lineage>
        <taxon>Eukaryota</taxon>
        <taxon>Metazoa</taxon>
        <taxon>Ecdysozoa</taxon>
        <taxon>Arthropoda</taxon>
        <taxon>Hexapoda</taxon>
        <taxon>Insecta</taxon>
        <taxon>Pterygota</taxon>
        <taxon>Neoptera</taxon>
        <taxon>Endopterygota</taxon>
        <taxon>Lepidoptera</taxon>
        <taxon>Glossata</taxon>
        <taxon>Ditrysia</taxon>
        <taxon>Tineoidea</taxon>
        <taxon>Psychidae</taxon>
        <taxon>Oiketicinae</taxon>
        <taxon>Eumeta</taxon>
    </lineage>
</organism>
<gene>
    <name evidence="3" type="ORF">EVAR_87532_1</name>
</gene>
<keyword evidence="4" id="KW-1185">Reference proteome</keyword>
<dbReference type="EMBL" id="BGZK01000932">
    <property type="protein sequence ID" value="GBP65556.1"/>
    <property type="molecule type" value="Genomic_DNA"/>
</dbReference>
<dbReference type="GO" id="GO:0003676">
    <property type="term" value="F:nucleic acid binding"/>
    <property type="evidence" value="ECO:0007669"/>
    <property type="project" value="InterPro"/>
</dbReference>
<proteinExistence type="predicted"/>
<dbReference type="AlphaFoldDB" id="A0A4C1XNQ1"/>
<feature type="compositionally biased region" description="Polar residues" evidence="1">
    <location>
        <begin position="164"/>
        <end position="173"/>
    </location>
</feature>
<reference evidence="3 4" key="1">
    <citation type="journal article" date="2019" name="Commun. Biol.">
        <title>The bagworm genome reveals a unique fibroin gene that provides high tensile strength.</title>
        <authorList>
            <person name="Kono N."/>
            <person name="Nakamura H."/>
            <person name="Ohtoshi R."/>
            <person name="Tomita M."/>
            <person name="Numata K."/>
            <person name="Arakawa K."/>
        </authorList>
    </citation>
    <scope>NUCLEOTIDE SEQUENCE [LARGE SCALE GENOMIC DNA]</scope>
</reference>
<dbReference type="InterPro" id="IPR036397">
    <property type="entry name" value="RNaseH_sf"/>
</dbReference>
<dbReference type="PANTHER" id="PTHR38681">
    <property type="entry name" value="RETROVIRUS-RELATED POL POLYPROTEIN FROM TRANSPOSON 412-LIKE PROTEIN-RELATED"/>
    <property type="match status" value="1"/>
</dbReference>
<dbReference type="Gene3D" id="3.30.420.10">
    <property type="entry name" value="Ribonuclease H-like superfamily/Ribonuclease H"/>
    <property type="match status" value="1"/>
</dbReference>
<evidence type="ECO:0000313" key="3">
    <source>
        <dbReference type="EMBL" id="GBP65556.1"/>
    </source>
</evidence>
<protein>
    <recommendedName>
        <fullName evidence="2">Integrase catalytic domain-containing protein</fullName>
    </recommendedName>
</protein>
<dbReference type="Proteomes" id="UP000299102">
    <property type="component" value="Unassembled WGS sequence"/>
</dbReference>
<dbReference type="OrthoDB" id="422540at2759"/>
<evidence type="ECO:0000259" key="2">
    <source>
        <dbReference type="PROSITE" id="PS50994"/>
    </source>
</evidence>